<dbReference type="GO" id="GO:0005886">
    <property type="term" value="C:plasma membrane"/>
    <property type="evidence" value="ECO:0007669"/>
    <property type="project" value="UniProtKB-SubCell"/>
</dbReference>
<name>A0A178A6P7_9BACI</name>
<dbReference type="STRING" id="217031.ABB05_00065"/>
<keyword evidence="5 6" id="KW-0472">Membrane</keyword>
<evidence type="ECO:0000256" key="4">
    <source>
        <dbReference type="ARBA" id="ARBA00022989"/>
    </source>
</evidence>
<reference evidence="7 8" key="1">
    <citation type="submission" date="2015-05" db="EMBL/GenBank/DDBJ databases">
        <title>Comparison of genome.</title>
        <authorList>
            <person name="Zheng Z."/>
            <person name="Sun M."/>
        </authorList>
    </citation>
    <scope>NUCLEOTIDE SEQUENCE [LARGE SCALE GENOMIC DNA]</scope>
    <source>
        <strain evidence="7 8">G25-74</strain>
    </source>
</reference>
<dbReference type="AlphaFoldDB" id="A0A178A6P7"/>
<evidence type="ECO:0000313" key="8">
    <source>
        <dbReference type="Proteomes" id="UP000077881"/>
    </source>
</evidence>
<evidence type="ECO:0008006" key="9">
    <source>
        <dbReference type="Google" id="ProtNLM"/>
    </source>
</evidence>
<dbReference type="EMBL" id="LDJR01000003">
    <property type="protein sequence ID" value="OAK75867.1"/>
    <property type="molecule type" value="Genomic_DNA"/>
</dbReference>
<organism evidence="7 8">
    <name type="scientific">Lederbergia galactosidilytica</name>
    <dbReference type="NCBI Taxonomy" id="217031"/>
    <lineage>
        <taxon>Bacteria</taxon>
        <taxon>Bacillati</taxon>
        <taxon>Bacillota</taxon>
        <taxon>Bacilli</taxon>
        <taxon>Bacillales</taxon>
        <taxon>Bacillaceae</taxon>
        <taxon>Lederbergia</taxon>
    </lineage>
</organism>
<evidence type="ECO:0000256" key="1">
    <source>
        <dbReference type="ARBA" id="ARBA00004236"/>
    </source>
</evidence>
<comment type="caution">
    <text evidence="7">The sequence shown here is derived from an EMBL/GenBank/DDBJ whole genome shotgun (WGS) entry which is preliminary data.</text>
</comment>
<dbReference type="PANTHER" id="PTHR35791">
    <property type="entry name" value="UPF0754 MEMBRANE PROTEIN YHEB"/>
    <property type="match status" value="1"/>
</dbReference>
<dbReference type="PATRIC" id="fig|217031.6.peg.11"/>
<protein>
    <recommendedName>
        <fullName evidence="9">DUF445 domain-containing protein</fullName>
    </recommendedName>
</protein>
<dbReference type="InterPro" id="IPR007383">
    <property type="entry name" value="DUF445"/>
</dbReference>
<gene>
    <name evidence="7" type="ORF">ABB05_00065</name>
</gene>
<dbReference type="InterPro" id="IPR016991">
    <property type="entry name" value="UCP032178"/>
</dbReference>
<evidence type="ECO:0000256" key="3">
    <source>
        <dbReference type="ARBA" id="ARBA00022692"/>
    </source>
</evidence>
<comment type="subcellular location">
    <subcellularLocation>
        <location evidence="1">Cell membrane</location>
    </subcellularLocation>
</comment>
<feature type="transmembrane region" description="Helical" evidence="6">
    <location>
        <begin position="356"/>
        <end position="377"/>
    </location>
</feature>
<sequence>MPNWIWTLIFMMVIGAIIGGFTNFLAIQMLFRPHRPIYIGKWQLPFTPGLIPKRHKELATQVGKLVVNHLVTPQSIQKKLSDPKFKHETEKLISDKVHSWLDQKWTIDQVLHYLQIENAEQKAKFYLQNKVKQKYVTLKQTYGDVPVNELLPEEWEMKVQEKIPDLSGKVLEKIIAYFSSEQGGEKINKMIEDFFQDRGKIWSMIQMFVGHQSLVDRFQPELIKFLQNDTTKQLLVNILQAEWQKLQQNSLEELLPNWQDEPLLKYLENWTAKTIPLEKIFQLSIHDVISPYIEKLDQKWIPFLLDSGGNYLVQRTEEIMQRFQVEEIVREQIEEFSIAKLEGIVLSIAKKELTMITYLGAILGGVIGLIQGIIVMMTS</sequence>
<dbReference type="PANTHER" id="PTHR35791:SF1">
    <property type="entry name" value="UPF0754 MEMBRANE PROTEIN YHEB"/>
    <property type="match status" value="1"/>
</dbReference>
<comment type="similarity">
    <text evidence="2">Belongs to the UPF0754 family.</text>
</comment>
<dbReference type="Proteomes" id="UP000077881">
    <property type="component" value="Unassembled WGS sequence"/>
</dbReference>
<dbReference type="RefSeq" id="WP_064467439.1">
    <property type="nucleotide sequence ID" value="NZ_JAGGKH010000011.1"/>
</dbReference>
<accession>A0A178A6P7</accession>
<evidence type="ECO:0000256" key="2">
    <source>
        <dbReference type="ARBA" id="ARBA00008053"/>
    </source>
</evidence>
<evidence type="ECO:0000313" key="7">
    <source>
        <dbReference type="EMBL" id="OAK75867.1"/>
    </source>
</evidence>
<keyword evidence="4 6" id="KW-1133">Transmembrane helix</keyword>
<proteinExistence type="inferred from homology"/>
<keyword evidence="8" id="KW-1185">Reference proteome</keyword>
<dbReference type="PIRSF" id="PIRSF032178">
    <property type="entry name" value="UCP032178"/>
    <property type="match status" value="1"/>
</dbReference>
<evidence type="ECO:0000256" key="5">
    <source>
        <dbReference type="ARBA" id="ARBA00023136"/>
    </source>
</evidence>
<evidence type="ECO:0000256" key="6">
    <source>
        <dbReference type="SAM" id="Phobius"/>
    </source>
</evidence>
<keyword evidence="3 6" id="KW-0812">Transmembrane</keyword>
<dbReference type="Pfam" id="PF04286">
    <property type="entry name" value="DUF445"/>
    <property type="match status" value="1"/>
</dbReference>
<dbReference type="OrthoDB" id="9787430at2"/>
<feature type="transmembrane region" description="Helical" evidence="6">
    <location>
        <begin position="6"/>
        <end position="31"/>
    </location>
</feature>